<name>A0ABD2AAT1_VESSQ</name>
<dbReference type="EMBL" id="JAUDFV010000153">
    <property type="protein sequence ID" value="KAL2717724.1"/>
    <property type="molecule type" value="Genomic_DNA"/>
</dbReference>
<comment type="similarity">
    <text evidence="1">Belongs to the CBP3 family.</text>
</comment>
<keyword evidence="4" id="KW-1185">Reference proteome</keyword>
<dbReference type="PANTHER" id="PTHR12184:SF1">
    <property type="entry name" value="UBIQUINOL-CYTOCHROME-C REDUCTASE COMPLEX ASSEMBLY FACTOR 1"/>
    <property type="match status" value="1"/>
</dbReference>
<organism evidence="3 4">
    <name type="scientific">Vespula squamosa</name>
    <name type="common">Southern yellow jacket</name>
    <name type="synonym">Wasp</name>
    <dbReference type="NCBI Taxonomy" id="30214"/>
    <lineage>
        <taxon>Eukaryota</taxon>
        <taxon>Metazoa</taxon>
        <taxon>Ecdysozoa</taxon>
        <taxon>Arthropoda</taxon>
        <taxon>Hexapoda</taxon>
        <taxon>Insecta</taxon>
        <taxon>Pterygota</taxon>
        <taxon>Neoptera</taxon>
        <taxon>Endopterygota</taxon>
        <taxon>Hymenoptera</taxon>
        <taxon>Apocrita</taxon>
        <taxon>Aculeata</taxon>
        <taxon>Vespoidea</taxon>
        <taxon>Vespidae</taxon>
        <taxon>Vespinae</taxon>
        <taxon>Vespula</taxon>
    </lineage>
</organism>
<accession>A0ABD2AAT1</accession>
<evidence type="ECO:0000313" key="3">
    <source>
        <dbReference type="EMBL" id="KAL2717724.1"/>
    </source>
</evidence>
<gene>
    <name evidence="3" type="ORF">V1478_013424</name>
</gene>
<proteinExistence type="inferred from homology"/>
<dbReference type="Proteomes" id="UP001607302">
    <property type="component" value="Unassembled WGS sequence"/>
</dbReference>
<feature type="domain" description="Ubiquinol-cytochrome c chaperone" evidence="2">
    <location>
        <begin position="108"/>
        <end position="244"/>
    </location>
</feature>
<sequence>MQYSRTFSFIKCIVPLLTNRKCIQCGNVKLWYHGSFAHTLQWPSTRIIHTTTTTETSAIEKVKSTSTLKWIIQKLKFIDFEAAKIKTYAYSEYEYIVDKIDYSTFYKDFNMADTFFSWFLITELHVWMLMVRFMAEGKYGKIARNALVEALWDDVEIRSKKLGKMNPSIRRKQKLELSYQFNAALLSYDEGIMSDDKVLARALWETFFNLECNNPELIEKLLIYVRKQINILDKISSQEILRHPQIKWLELKNINIDNSL</sequence>
<evidence type="ECO:0000256" key="1">
    <source>
        <dbReference type="ARBA" id="ARBA00006407"/>
    </source>
</evidence>
<protein>
    <submittedName>
        <fullName evidence="3">Ubiquinol-cytochrome-c reductase complex assembly factor 1</fullName>
    </submittedName>
</protein>
<evidence type="ECO:0000259" key="2">
    <source>
        <dbReference type="Pfam" id="PF03981"/>
    </source>
</evidence>
<dbReference type="InterPro" id="IPR007129">
    <property type="entry name" value="Ubiqinol_cyt_c_chaperone_CPB3"/>
</dbReference>
<evidence type="ECO:0000313" key="4">
    <source>
        <dbReference type="Proteomes" id="UP001607302"/>
    </source>
</evidence>
<reference evidence="3 4" key="1">
    <citation type="journal article" date="2024" name="Ann. Entomol. Soc. Am.">
        <title>Genomic analyses of the southern and eastern yellowjacket wasps (Hymenoptera: Vespidae) reveal evolutionary signatures of social life.</title>
        <authorList>
            <person name="Catto M.A."/>
            <person name="Caine P.B."/>
            <person name="Orr S.E."/>
            <person name="Hunt B.G."/>
            <person name="Goodisman M.A.D."/>
        </authorList>
    </citation>
    <scope>NUCLEOTIDE SEQUENCE [LARGE SCALE GENOMIC DNA]</scope>
    <source>
        <strain evidence="3">233</strain>
        <tissue evidence="3">Head and thorax</tissue>
    </source>
</reference>
<comment type="caution">
    <text evidence="3">The sequence shown here is derived from an EMBL/GenBank/DDBJ whole genome shotgun (WGS) entry which is preliminary data.</text>
</comment>
<dbReference type="Pfam" id="PF03981">
    <property type="entry name" value="Ubiq_cyt_C_chap"/>
    <property type="match status" value="1"/>
</dbReference>
<dbReference type="AlphaFoldDB" id="A0ABD2AAT1"/>
<dbReference type="InterPro" id="IPR021150">
    <property type="entry name" value="Ubiq_cyt_c_chap"/>
</dbReference>
<dbReference type="PANTHER" id="PTHR12184">
    <property type="entry name" value="UBIQUINOL-CYTOCHROME C REDUCTASE COMPLEX ASSEMBLY FACTOR 1 FAMILY MEMBER"/>
    <property type="match status" value="1"/>
</dbReference>